<dbReference type="Gene3D" id="1.10.10.60">
    <property type="entry name" value="Homeodomain-like"/>
    <property type="match status" value="2"/>
</dbReference>
<dbReference type="InterPro" id="IPR018060">
    <property type="entry name" value="HTH_AraC"/>
</dbReference>
<dbReference type="SUPFAM" id="SSF46689">
    <property type="entry name" value="Homeodomain-like"/>
    <property type="match status" value="2"/>
</dbReference>
<dbReference type="Pfam" id="PF12833">
    <property type="entry name" value="HTH_18"/>
    <property type="match status" value="1"/>
</dbReference>
<dbReference type="PROSITE" id="PS01124">
    <property type="entry name" value="HTH_ARAC_FAMILY_2"/>
    <property type="match status" value="1"/>
</dbReference>
<keyword evidence="6" id="KW-1185">Reference proteome</keyword>
<dbReference type="Gene3D" id="2.60.40.1500">
    <property type="entry name" value="Glycosyl hydrolase domain, family 39"/>
    <property type="match status" value="1"/>
</dbReference>
<dbReference type="PANTHER" id="PTHR43280">
    <property type="entry name" value="ARAC-FAMILY TRANSCRIPTIONAL REGULATOR"/>
    <property type="match status" value="1"/>
</dbReference>
<keyword evidence="1" id="KW-0805">Transcription regulation</keyword>
<name>A0ABS3HV95_9ENTE</name>
<organism evidence="5 6">
    <name type="scientific">Candidatus Vagococcus giribetii</name>
    <dbReference type="NCBI Taxonomy" id="2230876"/>
    <lineage>
        <taxon>Bacteria</taxon>
        <taxon>Bacillati</taxon>
        <taxon>Bacillota</taxon>
        <taxon>Bacilli</taxon>
        <taxon>Lactobacillales</taxon>
        <taxon>Enterococcaceae</taxon>
        <taxon>Vagococcus</taxon>
    </lineage>
</organism>
<evidence type="ECO:0000313" key="6">
    <source>
        <dbReference type="Proteomes" id="UP000664857"/>
    </source>
</evidence>
<protein>
    <submittedName>
        <fullName evidence="5">Helix-turn-helix domain-containing protein</fullName>
    </submittedName>
</protein>
<dbReference type="PROSITE" id="PS00041">
    <property type="entry name" value="HTH_ARAC_FAMILY_1"/>
    <property type="match status" value="1"/>
</dbReference>
<gene>
    <name evidence="5" type="ORF">DOK76_11235</name>
</gene>
<proteinExistence type="predicted"/>
<feature type="domain" description="HTH araC/xylS-type" evidence="4">
    <location>
        <begin position="163"/>
        <end position="261"/>
    </location>
</feature>
<sequence length="743" mass="86338">MESQTGAVLMRQRLSMEVISIVDKALEANLSTTIFFVLSGNFEVLHNGRVIYLKEGDIYLINRYDLFGFVGDGSNHVLVTQVNSTARYQLRNPLSPSYMKEAYDKISHALATIFIETQTKQQGFEDIIEGYVYRLRGLFQRYLPHSNRNRTDNKLKELSQKSREIIDYINLNYAEDISLDSLSETFFLSKYYLAHSFKEQVGLTVGNYIKEIRLIHSHALVEKTTRSMIDIANETGFPNVRSFSEGFKQKYGLTPLAYRQERQLIEVDLKEDVLIKELAAIQILNDYAGIDGVSQLNKKHTKEIEVNIYPNTDNKPMPQSNLFVRVNEENFVEQLDKIQKMSLTRYVSVTNLLGLIKLKVNRGKFSYDETCLFNHLHALLDRGLLPYFQISFLDYDYLEELGGSGDTFSDIYRCLVNDLHREFRCMLEWRVEFRCFYEFENSGKLCHPVKNVISHFRGIGCTLIHLPVQPDLEVEQVGEDVAYIIDDLARVKGYSYEAIIELLTETKYLDIISENKNIELQSDLVKRMSRLEEDTYYQGFMDLVYANQMLWPFMHRLNQSYTSFEPLSLKGKPLFTYFPKSMASSLSLLNENNIRRDMWYAYQFRSKLFSGIIFNNEFCVITKQGDNYRLLAIYPENEVLENLFGNTVSDEQEATMSLKIKLQELKGTYQIVEQKITPDQKMSQKDYYNIANSEKLSSDLIRYIDEVTQPTLKMKVEKISNGIDIVLKLPIFGISYCEISKID</sequence>
<evidence type="ECO:0000259" key="4">
    <source>
        <dbReference type="PROSITE" id="PS01124"/>
    </source>
</evidence>
<dbReference type="RefSeq" id="WP_206967815.1">
    <property type="nucleotide sequence ID" value="NZ_JAFLVX010000031.1"/>
</dbReference>
<comment type="caution">
    <text evidence="5">The sequence shown here is derived from an EMBL/GenBank/DDBJ whole genome shotgun (WGS) entry which is preliminary data.</text>
</comment>
<evidence type="ECO:0000256" key="2">
    <source>
        <dbReference type="ARBA" id="ARBA00023125"/>
    </source>
</evidence>
<dbReference type="EMBL" id="JAFLVX010000031">
    <property type="protein sequence ID" value="MBO0477649.1"/>
    <property type="molecule type" value="Genomic_DNA"/>
</dbReference>
<dbReference type="PANTHER" id="PTHR43280:SF2">
    <property type="entry name" value="HTH-TYPE TRANSCRIPTIONAL REGULATOR EXSA"/>
    <property type="match status" value="1"/>
</dbReference>
<keyword evidence="2" id="KW-0238">DNA-binding</keyword>
<dbReference type="InterPro" id="IPR018062">
    <property type="entry name" value="HTH_AraC-typ_CS"/>
</dbReference>
<dbReference type="Proteomes" id="UP000664857">
    <property type="component" value="Unassembled WGS sequence"/>
</dbReference>
<evidence type="ECO:0000256" key="1">
    <source>
        <dbReference type="ARBA" id="ARBA00023015"/>
    </source>
</evidence>
<evidence type="ECO:0000256" key="3">
    <source>
        <dbReference type="ARBA" id="ARBA00023163"/>
    </source>
</evidence>
<dbReference type="SMART" id="SM00342">
    <property type="entry name" value="HTH_ARAC"/>
    <property type="match status" value="1"/>
</dbReference>
<reference evidence="5 6" key="1">
    <citation type="submission" date="2021-03" db="EMBL/GenBank/DDBJ databases">
        <title>Enterococcal diversity collection.</title>
        <authorList>
            <person name="Gilmore M.S."/>
            <person name="Schwartzman J."/>
            <person name="Van Tyne D."/>
            <person name="Martin M."/>
            <person name="Earl A.M."/>
            <person name="Manson A.L."/>
            <person name="Straub T."/>
            <person name="Salamzade R."/>
            <person name="Saavedra J."/>
            <person name="Lebreton F."/>
            <person name="Prichula J."/>
            <person name="Schaufler K."/>
            <person name="Gaca A."/>
            <person name="Sgardioli B."/>
            <person name="Wagenaar J."/>
            <person name="Strong T."/>
        </authorList>
    </citation>
    <scope>NUCLEOTIDE SEQUENCE [LARGE SCALE GENOMIC DNA]</scope>
    <source>
        <strain evidence="5 6">DIV0080</strain>
    </source>
</reference>
<dbReference type="CDD" id="cd02208">
    <property type="entry name" value="cupin_RmlC-like"/>
    <property type="match status" value="1"/>
</dbReference>
<evidence type="ECO:0000313" key="5">
    <source>
        <dbReference type="EMBL" id="MBO0477649.1"/>
    </source>
</evidence>
<keyword evidence="3" id="KW-0804">Transcription</keyword>
<dbReference type="InterPro" id="IPR009057">
    <property type="entry name" value="Homeodomain-like_sf"/>
</dbReference>
<accession>A0ABS3HV95</accession>